<feature type="transmembrane region" description="Helical" evidence="2">
    <location>
        <begin position="129"/>
        <end position="152"/>
    </location>
</feature>
<reference evidence="3" key="1">
    <citation type="submission" date="2023-06" db="EMBL/GenBank/DDBJ databases">
        <title>Genome-scale phylogeny and comparative genomics of the fungal order Sordariales.</title>
        <authorList>
            <consortium name="Lawrence Berkeley National Laboratory"/>
            <person name="Hensen N."/>
            <person name="Bonometti L."/>
            <person name="Westerberg I."/>
            <person name="Brannstrom I.O."/>
            <person name="Guillou S."/>
            <person name="Cros-Aarteil S."/>
            <person name="Calhoun S."/>
            <person name="Haridas S."/>
            <person name="Kuo A."/>
            <person name="Mondo S."/>
            <person name="Pangilinan J."/>
            <person name="Riley R."/>
            <person name="Labutti K."/>
            <person name="Andreopoulos B."/>
            <person name="Lipzen A."/>
            <person name="Chen C."/>
            <person name="Yanf M."/>
            <person name="Daum C."/>
            <person name="Ng V."/>
            <person name="Clum A."/>
            <person name="Steindorff A."/>
            <person name="Ohm R."/>
            <person name="Martin F."/>
            <person name="Silar P."/>
            <person name="Natvig D."/>
            <person name="Lalanne C."/>
            <person name="Gautier V."/>
            <person name="Ament-Velasquez S.L."/>
            <person name="Kruys A."/>
            <person name="Hutchinson M.I."/>
            <person name="Powell A.J."/>
            <person name="Barry K."/>
            <person name="Miller A.N."/>
            <person name="Grigoriev I.V."/>
            <person name="Debuchy R."/>
            <person name="Gladieux P."/>
            <person name="Thoren M.H."/>
            <person name="Johannesson H."/>
        </authorList>
    </citation>
    <scope>NUCLEOTIDE SEQUENCE</scope>
    <source>
        <strain evidence="3">8032-3</strain>
    </source>
</reference>
<keyword evidence="2" id="KW-0812">Transmembrane</keyword>
<comment type="caution">
    <text evidence="3">The sequence shown here is derived from an EMBL/GenBank/DDBJ whole genome shotgun (WGS) entry which is preliminary data.</text>
</comment>
<evidence type="ECO:0000313" key="4">
    <source>
        <dbReference type="Proteomes" id="UP001244011"/>
    </source>
</evidence>
<keyword evidence="2" id="KW-1133">Transmembrane helix</keyword>
<gene>
    <name evidence="3" type="ORF">QBC33DRAFT_602608</name>
</gene>
<evidence type="ECO:0000313" key="3">
    <source>
        <dbReference type="EMBL" id="KAK1769853.1"/>
    </source>
</evidence>
<keyword evidence="4" id="KW-1185">Reference proteome</keyword>
<sequence>MGLLDDAASVVSGRTSHSHHGSKHHKHRHHKSRSPSPSRHRHSHSHSQSHSQSHGIASIFGGGDNHKHNSSRASFFSLPSASRSSFFGFSRPSYYKRSSRPNFVHRAYRRLKRLLRDLVHYAKRHPAKVFVLVLMPLITGGALTALLARFGLRLPAGLERLLGLAARAGSAASGPSGLVGEAVRLAGGAAAAGFGTASASIERGRDGGLQWERKRVERDGYGYGYGGGGGGGGGRGAGWGDSLMGVAKMFI</sequence>
<keyword evidence="2" id="KW-0472">Membrane</keyword>
<feature type="compositionally biased region" description="Basic residues" evidence="1">
    <location>
        <begin position="16"/>
        <end position="47"/>
    </location>
</feature>
<name>A0AAJ0C494_9PEZI</name>
<protein>
    <submittedName>
        <fullName evidence="3">Uncharacterized protein</fullName>
    </submittedName>
</protein>
<dbReference type="RefSeq" id="XP_060286066.1">
    <property type="nucleotide sequence ID" value="XM_060432156.1"/>
</dbReference>
<proteinExistence type="predicted"/>
<dbReference type="AlphaFoldDB" id="A0AAJ0C494"/>
<organism evidence="3 4">
    <name type="scientific">Phialemonium atrogriseum</name>
    <dbReference type="NCBI Taxonomy" id="1093897"/>
    <lineage>
        <taxon>Eukaryota</taxon>
        <taxon>Fungi</taxon>
        <taxon>Dikarya</taxon>
        <taxon>Ascomycota</taxon>
        <taxon>Pezizomycotina</taxon>
        <taxon>Sordariomycetes</taxon>
        <taxon>Sordariomycetidae</taxon>
        <taxon>Cephalothecales</taxon>
        <taxon>Cephalothecaceae</taxon>
        <taxon>Phialemonium</taxon>
    </lineage>
</organism>
<dbReference type="GeneID" id="85315343"/>
<accession>A0AAJ0C494</accession>
<evidence type="ECO:0000256" key="2">
    <source>
        <dbReference type="SAM" id="Phobius"/>
    </source>
</evidence>
<evidence type="ECO:0000256" key="1">
    <source>
        <dbReference type="SAM" id="MobiDB-lite"/>
    </source>
</evidence>
<dbReference type="Proteomes" id="UP001244011">
    <property type="component" value="Unassembled WGS sequence"/>
</dbReference>
<feature type="region of interest" description="Disordered" evidence="1">
    <location>
        <begin position="1"/>
        <end position="63"/>
    </location>
</feature>
<dbReference type="EMBL" id="MU839001">
    <property type="protein sequence ID" value="KAK1769853.1"/>
    <property type="molecule type" value="Genomic_DNA"/>
</dbReference>